<keyword evidence="2" id="KW-1185">Reference proteome</keyword>
<dbReference type="EMBL" id="ASPP01008814">
    <property type="protein sequence ID" value="ETO24994.1"/>
    <property type="molecule type" value="Genomic_DNA"/>
</dbReference>
<accession>X6NGZ8</accession>
<reference evidence="1 2" key="1">
    <citation type="journal article" date="2013" name="Curr. Biol.">
        <title>The Genome of the Foraminiferan Reticulomyxa filosa.</title>
        <authorList>
            <person name="Glockner G."/>
            <person name="Hulsmann N."/>
            <person name="Schleicher M."/>
            <person name="Noegel A.A."/>
            <person name="Eichinger L."/>
            <person name="Gallinger C."/>
            <person name="Pawlowski J."/>
            <person name="Sierra R."/>
            <person name="Euteneuer U."/>
            <person name="Pillet L."/>
            <person name="Moustafa A."/>
            <person name="Platzer M."/>
            <person name="Groth M."/>
            <person name="Szafranski K."/>
            <person name="Schliwa M."/>
        </authorList>
    </citation>
    <scope>NUCLEOTIDE SEQUENCE [LARGE SCALE GENOMIC DNA]</scope>
</reference>
<sequence>MSFRRLHTSQYLFHATQSYLPISRRFSHEAISKASPLLSTSKEETVSQSEISNRAIPLNPRSGNVIVSPSLSKIIAALNIEGDGTKEGTHQLYVSTIVSLINTREYSHGTITELCEYMLETAERKERKALWGETDFNNMVNLSWEAFSVLVKKRIVPSDRLMTLMMNGVCSNSKSKDKKSRLRLSRLFYMIEYANKHCNIPLHCYQQVIECMQKSDPTTSSPKRKLKTNPIQYYCHAVFDLLVKSKCKITPQLYALAQQMQYRHAQVLKLKCAQVLQIVITNKK</sequence>
<comment type="caution">
    <text evidence="1">The sequence shown here is derived from an EMBL/GenBank/DDBJ whole genome shotgun (WGS) entry which is preliminary data.</text>
</comment>
<name>X6NGZ8_RETFI</name>
<organism evidence="1 2">
    <name type="scientific">Reticulomyxa filosa</name>
    <dbReference type="NCBI Taxonomy" id="46433"/>
    <lineage>
        <taxon>Eukaryota</taxon>
        <taxon>Sar</taxon>
        <taxon>Rhizaria</taxon>
        <taxon>Retaria</taxon>
        <taxon>Foraminifera</taxon>
        <taxon>Monothalamids</taxon>
        <taxon>Reticulomyxidae</taxon>
        <taxon>Reticulomyxa</taxon>
    </lineage>
</organism>
<evidence type="ECO:0000313" key="2">
    <source>
        <dbReference type="Proteomes" id="UP000023152"/>
    </source>
</evidence>
<protein>
    <submittedName>
        <fullName evidence="1">Uncharacterized protein</fullName>
    </submittedName>
</protein>
<gene>
    <name evidence="1" type="ORF">RFI_12149</name>
</gene>
<dbReference type="AlphaFoldDB" id="X6NGZ8"/>
<proteinExistence type="predicted"/>
<evidence type="ECO:0000313" key="1">
    <source>
        <dbReference type="EMBL" id="ETO24994.1"/>
    </source>
</evidence>
<dbReference type="Proteomes" id="UP000023152">
    <property type="component" value="Unassembled WGS sequence"/>
</dbReference>